<organism evidence="1">
    <name type="scientific">Tanacetum cinerariifolium</name>
    <name type="common">Dalmatian daisy</name>
    <name type="synonym">Chrysanthemum cinerariifolium</name>
    <dbReference type="NCBI Taxonomy" id="118510"/>
    <lineage>
        <taxon>Eukaryota</taxon>
        <taxon>Viridiplantae</taxon>
        <taxon>Streptophyta</taxon>
        <taxon>Embryophyta</taxon>
        <taxon>Tracheophyta</taxon>
        <taxon>Spermatophyta</taxon>
        <taxon>Magnoliopsida</taxon>
        <taxon>eudicotyledons</taxon>
        <taxon>Gunneridae</taxon>
        <taxon>Pentapetalae</taxon>
        <taxon>asterids</taxon>
        <taxon>campanulids</taxon>
        <taxon>Asterales</taxon>
        <taxon>Asteraceae</taxon>
        <taxon>Asteroideae</taxon>
        <taxon>Anthemideae</taxon>
        <taxon>Anthemidinae</taxon>
        <taxon>Tanacetum</taxon>
    </lineage>
</organism>
<feature type="non-terminal residue" evidence="1">
    <location>
        <position position="1"/>
    </location>
</feature>
<dbReference type="EMBL" id="BKCJ011105243">
    <property type="protein sequence ID" value="GFC86448.1"/>
    <property type="molecule type" value="Genomic_DNA"/>
</dbReference>
<dbReference type="AlphaFoldDB" id="A0A699RM55"/>
<sequence length="157" mass="17259">QYRVLTDVVAHNPSAEADYVSALQQLQSVNFSFLAELKANKDTSVEPLMNIMHLEEYLVERLGLNESQPHADQLMVPIHHSSDKTIVGASALSLALDVSDARVWRIRENIMSHRSPFQDVFAPLAEPLSAVALTGMEGTFNVMPVATDITTTLSVTL</sequence>
<comment type="caution">
    <text evidence="1">The sequence shown here is derived from an EMBL/GenBank/DDBJ whole genome shotgun (WGS) entry which is preliminary data.</text>
</comment>
<proteinExistence type="predicted"/>
<evidence type="ECO:0000313" key="1">
    <source>
        <dbReference type="EMBL" id="GFC86448.1"/>
    </source>
</evidence>
<accession>A0A699RM55</accession>
<gene>
    <name evidence="1" type="ORF">Tci_858418</name>
</gene>
<protein>
    <submittedName>
        <fullName evidence="1">Uncharacterized protein</fullName>
    </submittedName>
</protein>
<name>A0A699RM55_TANCI</name>
<feature type="non-terminal residue" evidence="1">
    <location>
        <position position="157"/>
    </location>
</feature>
<reference evidence="1" key="1">
    <citation type="journal article" date="2019" name="Sci. Rep.">
        <title>Draft genome of Tanacetum cinerariifolium, the natural source of mosquito coil.</title>
        <authorList>
            <person name="Yamashiro T."/>
            <person name="Shiraishi A."/>
            <person name="Satake H."/>
            <person name="Nakayama K."/>
        </authorList>
    </citation>
    <scope>NUCLEOTIDE SEQUENCE</scope>
</reference>